<dbReference type="OrthoDB" id="10363912at2759"/>
<reference evidence="1" key="1">
    <citation type="submission" date="2012-04" db="EMBL/GenBank/DDBJ databases">
        <title>The Genome Sequence of Loa loa.</title>
        <authorList>
            <consortium name="The Broad Institute Genome Sequencing Platform"/>
            <consortium name="Broad Institute Genome Sequencing Center for Infectious Disease"/>
            <person name="Nutman T.B."/>
            <person name="Fink D.L."/>
            <person name="Russ C."/>
            <person name="Young S."/>
            <person name="Zeng Q."/>
            <person name="Gargeya S."/>
            <person name="Alvarado L."/>
            <person name="Berlin A."/>
            <person name="Chapman S.B."/>
            <person name="Chen Z."/>
            <person name="Freedman E."/>
            <person name="Gellesch M."/>
            <person name="Goldberg J."/>
            <person name="Griggs A."/>
            <person name="Gujja S."/>
            <person name="Heilman E.R."/>
            <person name="Heiman D."/>
            <person name="Howarth C."/>
            <person name="Mehta T."/>
            <person name="Neiman D."/>
            <person name="Pearson M."/>
            <person name="Roberts A."/>
            <person name="Saif S."/>
            <person name="Shea T."/>
            <person name="Shenoy N."/>
            <person name="Sisk P."/>
            <person name="Stolte C."/>
            <person name="Sykes S."/>
            <person name="White J."/>
            <person name="Yandava C."/>
            <person name="Haas B."/>
            <person name="Henn M.R."/>
            <person name="Nusbaum C."/>
            <person name="Birren B."/>
        </authorList>
    </citation>
    <scope>NUCLEOTIDE SEQUENCE [LARGE SCALE GENOMIC DNA]</scope>
</reference>
<evidence type="ECO:0000313" key="1">
    <source>
        <dbReference type="EMBL" id="EFO12520.1"/>
    </source>
</evidence>
<dbReference type="EMBL" id="JH715658">
    <property type="protein sequence ID" value="EFO12520.1"/>
    <property type="molecule type" value="Genomic_DNA"/>
</dbReference>
<dbReference type="GeneID" id="9953509"/>
<sequence>MINTVDRVLCCFNRIKSDDTNEEKVHIEKYIFKPDPLQSLIFTLDAANLDKHKVDIAFPRLL</sequence>
<gene>
    <name evidence="1" type="ORF">LOAG_16013</name>
</gene>
<name>A0A1S0TEI4_LOALO</name>
<feature type="non-terminal residue" evidence="1">
    <location>
        <position position="62"/>
    </location>
</feature>
<proteinExistence type="predicted"/>
<dbReference type="InParanoid" id="A0A1S0TEI4"/>
<dbReference type="CTD" id="9953509"/>
<dbReference type="AlphaFoldDB" id="A0A1S0TEI4"/>
<accession>A0A1S0TEI4</accession>
<organism evidence="1">
    <name type="scientific">Loa loa</name>
    <name type="common">Eye worm</name>
    <name type="synonym">Filaria loa</name>
    <dbReference type="NCBI Taxonomy" id="7209"/>
    <lineage>
        <taxon>Eukaryota</taxon>
        <taxon>Metazoa</taxon>
        <taxon>Ecdysozoa</taxon>
        <taxon>Nematoda</taxon>
        <taxon>Chromadorea</taxon>
        <taxon>Rhabditida</taxon>
        <taxon>Spirurina</taxon>
        <taxon>Spiruromorpha</taxon>
        <taxon>Filarioidea</taxon>
        <taxon>Onchocercidae</taxon>
        <taxon>Loa</taxon>
    </lineage>
</organism>
<dbReference type="RefSeq" id="XP_003151549.1">
    <property type="nucleotide sequence ID" value="XM_003151501.1"/>
</dbReference>
<dbReference type="KEGG" id="loa:LOAG_16013"/>
<protein>
    <submittedName>
        <fullName evidence="1">Uncharacterized protein</fullName>
    </submittedName>
</protein>